<dbReference type="EMBL" id="JARVII010000006">
    <property type="protein sequence ID" value="MDG9698981.1"/>
    <property type="molecule type" value="Genomic_DNA"/>
</dbReference>
<accession>A0AAW6RKC4</accession>
<dbReference type="AlphaFoldDB" id="A0AAW6RKC4"/>
<dbReference type="FunFam" id="1.20.81.30:FF:000001">
    <property type="entry name" value="Type II secretion system protein F"/>
    <property type="match status" value="2"/>
</dbReference>
<evidence type="ECO:0000256" key="2">
    <source>
        <dbReference type="ARBA" id="ARBA00005745"/>
    </source>
</evidence>
<dbReference type="InterPro" id="IPR018076">
    <property type="entry name" value="T2SS_GspF_dom"/>
</dbReference>
<keyword evidence="11" id="KW-1185">Reference proteome</keyword>
<dbReference type="RefSeq" id="WP_050715028.1">
    <property type="nucleotide sequence ID" value="NZ_JARVII010000006.1"/>
</dbReference>
<evidence type="ECO:0000259" key="9">
    <source>
        <dbReference type="Pfam" id="PF00482"/>
    </source>
</evidence>
<keyword evidence="5 8" id="KW-0812">Transmembrane</keyword>
<evidence type="ECO:0000256" key="7">
    <source>
        <dbReference type="ARBA" id="ARBA00023136"/>
    </source>
</evidence>
<comment type="caution">
    <text evidence="10">The sequence shown here is derived from an EMBL/GenBank/DDBJ whole genome shotgun (WGS) entry which is preliminary data.</text>
</comment>
<comment type="similarity">
    <text evidence="2">Belongs to the GSP F family.</text>
</comment>
<evidence type="ECO:0000256" key="5">
    <source>
        <dbReference type="ARBA" id="ARBA00022692"/>
    </source>
</evidence>
<keyword evidence="4" id="KW-0997">Cell inner membrane</keyword>
<sequence>MPEFLWRAAHADGQAAEGRTEAAAEADVLRQLRERGLTPIRVQPAGQAEGAALAGPRPRAARGPVKPADVLSLTSELAIMLRAGLALDAALRVLIDMSHKPSVRAMLEKVLEDVKGGAPFSRALAAHQAHFGDFYINMIRSGEVSGQMPQVLDRLAGHMQRLRALRESVVSATLYPAILLGVAVLSLVGMLGFVVPQFEKLFKGMGDALPMPTRVVMLLGQGFRHYGLALGLGAAALGWLAWRWLRTPAGRQWWQARLIALPVLGPIVRKYQLTLFARSLGTLLDNGVPLLAALHISVETVTHQALRQALAKMAPLVKEGSRIVPAMRATGVFEPLAINLVRVGEETGRVGAMMNELAAILDRDVETGIKRGLTLLEPALILVLGLLIAAIIVSILLGIISVNDLVK</sequence>
<name>A0AAW6RKC4_9BURK</name>
<dbReference type="PANTHER" id="PTHR30012">
    <property type="entry name" value="GENERAL SECRETION PATHWAY PROTEIN"/>
    <property type="match status" value="1"/>
</dbReference>
<dbReference type="Pfam" id="PF00482">
    <property type="entry name" value="T2SSF"/>
    <property type="match status" value="2"/>
</dbReference>
<keyword evidence="6 8" id="KW-1133">Transmembrane helix</keyword>
<dbReference type="Gene3D" id="1.20.81.30">
    <property type="entry name" value="Type II secretion system (T2SS), domain F"/>
    <property type="match status" value="2"/>
</dbReference>
<proteinExistence type="inferred from homology"/>
<protein>
    <submittedName>
        <fullName evidence="10">Type II secretion system F family protein</fullName>
    </submittedName>
</protein>
<keyword evidence="3" id="KW-1003">Cell membrane</keyword>
<organism evidence="10 11">
    <name type="scientific">Ottowia cancrivicina</name>
    <dbReference type="NCBI Taxonomy" id="3040346"/>
    <lineage>
        <taxon>Bacteria</taxon>
        <taxon>Pseudomonadati</taxon>
        <taxon>Pseudomonadota</taxon>
        <taxon>Betaproteobacteria</taxon>
        <taxon>Burkholderiales</taxon>
        <taxon>Comamonadaceae</taxon>
        <taxon>Ottowia</taxon>
    </lineage>
</organism>
<evidence type="ECO:0000256" key="8">
    <source>
        <dbReference type="SAM" id="Phobius"/>
    </source>
</evidence>
<evidence type="ECO:0000313" key="11">
    <source>
        <dbReference type="Proteomes" id="UP001237156"/>
    </source>
</evidence>
<dbReference type="GO" id="GO:0015628">
    <property type="term" value="P:protein secretion by the type II secretion system"/>
    <property type="evidence" value="ECO:0007669"/>
    <property type="project" value="TreeGrafter"/>
</dbReference>
<dbReference type="InterPro" id="IPR003004">
    <property type="entry name" value="GspF/PilC"/>
</dbReference>
<feature type="transmembrane region" description="Helical" evidence="8">
    <location>
        <begin position="379"/>
        <end position="402"/>
    </location>
</feature>
<feature type="transmembrane region" description="Helical" evidence="8">
    <location>
        <begin position="169"/>
        <end position="195"/>
    </location>
</feature>
<dbReference type="GO" id="GO:0005886">
    <property type="term" value="C:plasma membrane"/>
    <property type="evidence" value="ECO:0007669"/>
    <property type="project" value="UniProtKB-SubCell"/>
</dbReference>
<reference evidence="10 11" key="1">
    <citation type="submission" date="2023-04" db="EMBL/GenBank/DDBJ databases">
        <title>Ottowia paracancer sp. nov., isolated from human stomach.</title>
        <authorList>
            <person name="Song Y."/>
        </authorList>
    </citation>
    <scope>NUCLEOTIDE SEQUENCE [LARGE SCALE GENOMIC DNA]</scope>
    <source>
        <strain evidence="10 11">10c7w1</strain>
    </source>
</reference>
<evidence type="ECO:0000256" key="6">
    <source>
        <dbReference type="ARBA" id="ARBA00022989"/>
    </source>
</evidence>
<dbReference type="Proteomes" id="UP001237156">
    <property type="component" value="Unassembled WGS sequence"/>
</dbReference>
<evidence type="ECO:0000256" key="3">
    <source>
        <dbReference type="ARBA" id="ARBA00022475"/>
    </source>
</evidence>
<evidence type="ECO:0000256" key="4">
    <source>
        <dbReference type="ARBA" id="ARBA00022519"/>
    </source>
</evidence>
<evidence type="ECO:0000313" key="10">
    <source>
        <dbReference type="EMBL" id="MDG9698981.1"/>
    </source>
</evidence>
<keyword evidence="7 8" id="KW-0472">Membrane</keyword>
<feature type="domain" description="Type II secretion system protein GspF" evidence="9">
    <location>
        <begin position="74"/>
        <end position="196"/>
    </location>
</feature>
<gene>
    <name evidence="10" type="ORF">QB898_04480</name>
</gene>
<feature type="transmembrane region" description="Helical" evidence="8">
    <location>
        <begin position="226"/>
        <end position="245"/>
    </location>
</feature>
<dbReference type="InterPro" id="IPR042094">
    <property type="entry name" value="T2SS_GspF_sf"/>
</dbReference>
<dbReference type="PRINTS" id="PR00812">
    <property type="entry name" value="BCTERIALGSPF"/>
</dbReference>
<evidence type="ECO:0000256" key="1">
    <source>
        <dbReference type="ARBA" id="ARBA00004429"/>
    </source>
</evidence>
<feature type="domain" description="Type II secretion system protein GspF" evidence="9">
    <location>
        <begin position="276"/>
        <end position="397"/>
    </location>
</feature>
<comment type="subcellular location">
    <subcellularLocation>
        <location evidence="1">Cell inner membrane</location>
        <topology evidence="1">Multi-pass membrane protein</topology>
    </subcellularLocation>
</comment>
<dbReference type="PANTHER" id="PTHR30012:SF7">
    <property type="entry name" value="PROTEIN TRANSPORT PROTEIN HOFC HOMOLOG"/>
    <property type="match status" value="1"/>
</dbReference>